<dbReference type="SUPFAM" id="SSF55604">
    <property type="entry name" value="Glucose permease domain IIB"/>
    <property type="match status" value="1"/>
</dbReference>
<evidence type="ECO:0000256" key="4">
    <source>
        <dbReference type="ARBA" id="ARBA00022683"/>
    </source>
</evidence>
<protein>
    <submittedName>
        <fullName evidence="8">PTS glucose/sucrose transporter subunit IIB</fullName>
    </submittedName>
</protein>
<evidence type="ECO:0000259" key="7">
    <source>
        <dbReference type="PROSITE" id="PS51098"/>
    </source>
</evidence>
<proteinExistence type="predicted"/>
<keyword evidence="9" id="KW-1185">Reference proteome</keyword>
<organism evidence="8 9">
    <name type="scientific">Streptomyces brasiliscabiei</name>
    <dbReference type="NCBI Taxonomy" id="2736302"/>
    <lineage>
        <taxon>Bacteria</taxon>
        <taxon>Bacillati</taxon>
        <taxon>Actinomycetota</taxon>
        <taxon>Actinomycetes</taxon>
        <taxon>Kitasatosporales</taxon>
        <taxon>Streptomycetaceae</taxon>
        <taxon>Streptomyces</taxon>
    </lineage>
</organism>
<keyword evidence="3" id="KW-0808">Transferase</keyword>
<keyword evidence="4" id="KW-0598">Phosphotransferase system</keyword>
<evidence type="ECO:0000256" key="6">
    <source>
        <dbReference type="PROSITE-ProRule" id="PRU00421"/>
    </source>
</evidence>
<dbReference type="InterPro" id="IPR050558">
    <property type="entry name" value="PTS_Sugar-Specific_Components"/>
</dbReference>
<evidence type="ECO:0000313" key="9">
    <source>
        <dbReference type="Proteomes" id="UP001365781"/>
    </source>
</evidence>
<reference evidence="8 9" key="1">
    <citation type="submission" date="2024-03" db="EMBL/GenBank/DDBJ databases">
        <title>First Report of Pectobacterium brasiliscabiei causing potato scab in china.</title>
        <authorList>
            <person name="Handique U."/>
        </authorList>
    </citation>
    <scope>NUCLEOTIDE SEQUENCE [LARGE SCALE GENOMIC DNA]</scope>
    <source>
        <strain evidence="8 9">ZRIMU1503</strain>
    </source>
</reference>
<feature type="active site" description="Phosphocysteine intermediate; for EIIB activity" evidence="6">
    <location>
        <position position="28"/>
    </location>
</feature>
<dbReference type="InterPro" id="IPR018113">
    <property type="entry name" value="PTrfase_EIIB_Cys"/>
</dbReference>
<evidence type="ECO:0000256" key="5">
    <source>
        <dbReference type="ARBA" id="ARBA00022777"/>
    </source>
</evidence>
<dbReference type="Proteomes" id="UP001365781">
    <property type="component" value="Unassembled WGS sequence"/>
</dbReference>
<dbReference type="InterPro" id="IPR036878">
    <property type="entry name" value="Glu_permease_IIB"/>
</dbReference>
<dbReference type="PROSITE" id="PS51098">
    <property type="entry name" value="PTS_EIIB_TYPE_1"/>
    <property type="match status" value="1"/>
</dbReference>
<keyword evidence="5" id="KW-0418">Kinase</keyword>
<dbReference type="Gene3D" id="3.30.1360.60">
    <property type="entry name" value="Glucose permease domain IIB"/>
    <property type="match status" value="1"/>
</dbReference>
<dbReference type="InterPro" id="IPR001996">
    <property type="entry name" value="PTS_IIB_1"/>
</dbReference>
<evidence type="ECO:0000313" key="8">
    <source>
        <dbReference type="EMBL" id="MEI5614614.1"/>
    </source>
</evidence>
<keyword evidence="2" id="KW-0762">Sugar transport</keyword>
<dbReference type="PANTHER" id="PTHR30175:SF1">
    <property type="entry name" value="PTS SYSTEM ARBUTIN-, CELLOBIOSE-, AND SALICIN-SPECIFIC EIIBC COMPONENT-RELATED"/>
    <property type="match status" value="1"/>
</dbReference>
<accession>A0ABU8GNN5</accession>
<dbReference type="CDD" id="cd00212">
    <property type="entry name" value="PTS_IIB_glc"/>
    <property type="match status" value="1"/>
</dbReference>
<dbReference type="RefSeq" id="WP_336542570.1">
    <property type="nucleotide sequence ID" value="NZ_JBBAYL010000029.1"/>
</dbReference>
<name>A0ABU8GNN5_9ACTN</name>
<dbReference type="PANTHER" id="PTHR30175">
    <property type="entry name" value="PHOSPHOTRANSFERASE SYSTEM TRANSPORT PROTEIN"/>
    <property type="match status" value="1"/>
</dbReference>
<feature type="domain" description="PTS EIIB type-1" evidence="7">
    <location>
        <begin position="6"/>
        <end position="88"/>
    </location>
</feature>
<evidence type="ECO:0000256" key="2">
    <source>
        <dbReference type="ARBA" id="ARBA00022597"/>
    </source>
</evidence>
<dbReference type="EMBL" id="JBBAYM010000030">
    <property type="protein sequence ID" value="MEI5614614.1"/>
    <property type="molecule type" value="Genomic_DNA"/>
</dbReference>
<evidence type="ECO:0000256" key="1">
    <source>
        <dbReference type="ARBA" id="ARBA00022448"/>
    </source>
</evidence>
<sequence length="92" mass="9743">MSGLGPDFAPRLLRLVGGTANVAALTHCMVRLRFVLHDDALADDQAIEALPEVLVVVRQGGQLQLAVTVPVTVAHAEVLRHLTGDSVGKEPE</sequence>
<evidence type="ECO:0000256" key="3">
    <source>
        <dbReference type="ARBA" id="ARBA00022679"/>
    </source>
</evidence>
<gene>
    <name evidence="8" type="ORF">WB403_36335</name>
</gene>
<keyword evidence="1" id="KW-0813">Transport</keyword>
<comment type="caution">
    <text evidence="8">The sequence shown here is derived from an EMBL/GenBank/DDBJ whole genome shotgun (WGS) entry which is preliminary data.</text>
</comment>
<dbReference type="Pfam" id="PF00367">
    <property type="entry name" value="PTS_EIIB"/>
    <property type="match status" value="1"/>
</dbReference>